<dbReference type="Gene3D" id="2.60.260.20">
    <property type="entry name" value="Urease metallochaperone UreE, N-terminal domain"/>
    <property type="match status" value="2"/>
</dbReference>
<dbReference type="FunFam" id="2.60.260.20:FF:000006">
    <property type="entry name" value="DnaJ subfamily B member 13"/>
    <property type="match status" value="1"/>
</dbReference>
<organism evidence="3 4">
    <name type="scientific">Ceratodon purpureus</name>
    <name type="common">Fire moss</name>
    <name type="synonym">Dicranum purpureum</name>
    <dbReference type="NCBI Taxonomy" id="3225"/>
    <lineage>
        <taxon>Eukaryota</taxon>
        <taxon>Viridiplantae</taxon>
        <taxon>Streptophyta</taxon>
        <taxon>Embryophyta</taxon>
        <taxon>Bryophyta</taxon>
        <taxon>Bryophytina</taxon>
        <taxon>Bryopsida</taxon>
        <taxon>Dicranidae</taxon>
        <taxon>Pseudoditrichales</taxon>
        <taxon>Ditrichaceae</taxon>
        <taxon>Ceratodon</taxon>
    </lineage>
</organism>
<evidence type="ECO:0000313" key="3">
    <source>
        <dbReference type="EMBL" id="KAG0554437.1"/>
    </source>
</evidence>
<keyword evidence="4" id="KW-1185">Reference proteome</keyword>
<dbReference type="SMART" id="SM00271">
    <property type="entry name" value="DnaJ"/>
    <property type="match status" value="1"/>
</dbReference>
<dbReference type="Pfam" id="PF00226">
    <property type="entry name" value="DnaJ"/>
    <property type="match status" value="1"/>
</dbReference>
<dbReference type="Pfam" id="PF01556">
    <property type="entry name" value="DnaJ_C"/>
    <property type="match status" value="1"/>
</dbReference>
<dbReference type="GO" id="GO:0051087">
    <property type="term" value="F:protein-folding chaperone binding"/>
    <property type="evidence" value="ECO:0007669"/>
    <property type="project" value="TreeGrafter"/>
</dbReference>
<dbReference type="SUPFAM" id="SSF49493">
    <property type="entry name" value="HSP40/DnaJ peptide-binding domain"/>
    <property type="match status" value="2"/>
</dbReference>
<accession>A0A8T0G7I6</accession>
<dbReference type="Gene3D" id="1.10.287.110">
    <property type="entry name" value="DnaJ domain"/>
    <property type="match status" value="1"/>
</dbReference>
<dbReference type="InterPro" id="IPR036869">
    <property type="entry name" value="J_dom_sf"/>
</dbReference>
<dbReference type="EMBL" id="CM026433">
    <property type="protein sequence ID" value="KAG0554437.1"/>
    <property type="molecule type" value="Genomic_DNA"/>
</dbReference>
<evidence type="ECO:0000259" key="2">
    <source>
        <dbReference type="PROSITE" id="PS50076"/>
    </source>
</evidence>
<dbReference type="PRINTS" id="PR00625">
    <property type="entry name" value="JDOMAIN"/>
</dbReference>
<comment type="caution">
    <text evidence="3">The sequence shown here is derived from an EMBL/GenBank/DDBJ whole genome shotgun (WGS) entry which is preliminary data.</text>
</comment>
<protein>
    <recommendedName>
        <fullName evidence="2">J domain-containing protein</fullName>
    </recommendedName>
</protein>
<dbReference type="PANTHER" id="PTHR24078:SF553">
    <property type="entry name" value="DNAJ HOMOLOG SUBFAMILY B MEMBER 5"/>
    <property type="match status" value="1"/>
</dbReference>
<dbReference type="CDD" id="cd06257">
    <property type="entry name" value="DnaJ"/>
    <property type="match status" value="1"/>
</dbReference>
<gene>
    <name evidence="3" type="ORF">KC19_12G091700</name>
</gene>
<dbReference type="SUPFAM" id="SSF46565">
    <property type="entry name" value="Chaperone J-domain"/>
    <property type="match status" value="1"/>
</dbReference>
<dbReference type="GO" id="GO:0051082">
    <property type="term" value="F:unfolded protein binding"/>
    <property type="evidence" value="ECO:0007669"/>
    <property type="project" value="InterPro"/>
</dbReference>
<keyword evidence="1" id="KW-0143">Chaperone</keyword>
<proteinExistence type="predicted"/>
<name>A0A8T0G7I6_CERPU</name>
<feature type="domain" description="J" evidence="2">
    <location>
        <begin position="11"/>
        <end position="77"/>
    </location>
</feature>
<evidence type="ECO:0000313" key="4">
    <source>
        <dbReference type="Proteomes" id="UP000822688"/>
    </source>
</evidence>
<dbReference type="OrthoDB" id="550424at2759"/>
<dbReference type="Proteomes" id="UP000822688">
    <property type="component" value="Chromosome 12"/>
</dbReference>
<dbReference type="CDD" id="cd10747">
    <property type="entry name" value="DnaJ_C"/>
    <property type="match status" value="1"/>
</dbReference>
<evidence type="ECO:0000256" key="1">
    <source>
        <dbReference type="ARBA" id="ARBA00023186"/>
    </source>
</evidence>
<dbReference type="InterPro" id="IPR001623">
    <property type="entry name" value="DnaJ_domain"/>
</dbReference>
<dbReference type="GO" id="GO:0006457">
    <property type="term" value="P:protein folding"/>
    <property type="evidence" value="ECO:0007669"/>
    <property type="project" value="InterPro"/>
</dbReference>
<dbReference type="InterPro" id="IPR008971">
    <property type="entry name" value="HSP40/DnaJ_pept-bd"/>
</dbReference>
<dbReference type="PANTHER" id="PTHR24078">
    <property type="entry name" value="DNAJ HOMOLOG SUBFAMILY C MEMBER"/>
    <property type="match status" value="1"/>
</dbReference>
<dbReference type="InterPro" id="IPR018253">
    <property type="entry name" value="DnaJ_domain_CS"/>
</dbReference>
<sequence>MDKKKKDKDKDYYGVLKVGKHCTMDDLKKSYKRLAMKWHPFKNPLNPEKAMKKFRRINEAYEVLGDTHKRAIFDNYGESGLKGPVPEVGTGTQGFSMGGNTNMFKFVPRSAEEVFVEFWGGTSPFAGMAGNLNPRGHKCFRPIVPKPPPKNTCAVVVPIEVPKKPAPIVNQLQCTLEELTLGCIKKIKVARTTLDEEGQHIPTEDVLTIDVKPGWKKGTKITFPEKGNQQPGQIPADLVFLIDEKPHPTFVRDGDDLISIQKINLSDALVGLTVTLTAPDYRILNIPCYGMIRPGFEKTIKKEGMPIYREPGKKGNLILRFEIKFPIKNLTNDQKTAVKKCLPESIY</sequence>
<dbReference type="InterPro" id="IPR002939">
    <property type="entry name" value="DnaJ_C"/>
</dbReference>
<dbReference type="GO" id="GO:0005829">
    <property type="term" value="C:cytosol"/>
    <property type="evidence" value="ECO:0007669"/>
    <property type="project" value="TreeGrafter"/>
</dbReference>
<dbReference type="PROSITE" id="PS00636">
    <property type="entry name" value="DNAJ_1"/>
    <property type="match status" value="1"/>
</dbReference>
<dbReference type="FunFam" id="2.60.260.20:FF:000002">
    <property type="entry name" value="Dnaj homolog subfamily b member"/>
    <property type="match status" value="1"/>
</dbReference>
<dbReference type="PROSITE" id="PS50076">
    <property type="entry name" value="DNAJ_2"/>
    <property type="match status" value="1"/>
</dbReference>
<dbReference type="AlphaFoldDB" id="A0A8T0G7I6"/>
<reference evidence="3" key="1">
    <citation type="submission" date="2020-06" db="EMBL/GenBank/DDBJ databases">
        <title>WGS assembly of Ceratodon purpureus strain R40.</title>
        <authorList>
            <person name="Carey S.B."/>
            <person name="Jenkins J."/>
            <person name="Shu S."/>
            <person name="Lovell J.T."/>
            <person name="Sreedasyam A."/>
            <person name="Maumus F."/>
            <person name="Tiley G.P."/>
            <person name="Fernandez-Pozo N."/>
            <person name="Barry K."/>
            <person name="Chen C."/>
            <person name="Wang M."/>
            <person name="Lipzen A."/>
            <person name="Daum C."/>
            <person name="Saski C.A."/>
            <person name="Payton A.C."/>
            <person name="Mcbreen J.C."/>
            <person name="Conrad R.E."/>
            <person name="Kollar L.M."/>
            <person name="Olsson S."/>
            <person name="Huttunen S."/>
            <person name="Landis J.B."/>
            <person name="Wickett N.J."/>
            <person name="Johnson M.G."/>
            <person name="Rensing S.A."/>
            <person name="Grimwood J."/>
            <person name="Schmutz J."/>
            <person name="Mcdaniel S.F."/>
        </authorList>
    </citation>
    <scope>NUCLEOTIDE SEQUENCE</scope>
    <source>
        <strain evidence="3">R40</strain>
    </source>
</reference>
<dbReference type="InterPro" id="IPR051339">
    <property type="entry name" value="DnaJ_subfamily_B"/>
</dbReference>